<evidence type="ECO:0000313" key="3">
    <source>
        <dbReference type="Proteomes" id="UP000624279"/>
    </source>
</evidence>
<evidence type="ECO:0000256" key="1">
    <source>
        <dbReference type="SAM" id="SignalP"/>
    </source>
</evidence>
<protein>
    <submittedName>
        <fullName evidence="2">Uncharacterized protein</fullName>
    </submittedName>
</protein>
<feature type="signal peptide" evidence="1">
    <location>
        <begin position="1"/>
        <end position="22"/>
    </location>
</feature>
<accession>A0ABR6Y7S5</accession>
<dbReference type="Proteomes" id="UP000624279">
    <property type="component" value="Unassembled WGS sequence"/>
</dbReference>
<sequence>MRKIIQALIFFTLIVNAGTSVAAQGKNGIEADSWLRDAVERAAPGYKVAWFSVGSLDKGKTEYTAAMLQKSISGSENYEIRMAIFRREKDQSYQLEALSKSWADYLGGDPFWGVEIEKQFIVVSSSSSGNSYGDDSKLLFRKMDGRFLLVGEESKSYGFTSSPENSEYRENRTSVNFLTGRAIHSRRSGPPKADPNLLGFGGKSRSKEMQFQFFKTAPIDFANFDPNSYELYFQAIANACGFINEKMKYEPCSKSSAK</sequence>
<dbReference type="RefSeq" id="WP_186940668.1">
    <property type="nucleotide sequence ID" value="NZ_JACOGA010000003.1"/>
</dbReference>
<proteinExistence type="predicted"/>
<evidence type="ECO:0000313" key="2">
    <source>
        <dbReference type="EMBL" id="MBC3872656.1"/>
    </source>
</evidence>
<feature type="chain" id="PRO_5045364522" evidence="1">
    <location>
        <begin position="23"/>
        <end position="258"/>
    </location>
</feature>
<reference evidence="2 3" key="1">
    <citation type="submission" date="2020-08" db="EMBL/GenBank/DDBJ databases">
        <title>Novel species isolated from subtropical streams in China.</title>
        <authorList>
            <person name="Lu H."/>
        </authorList>
    </citation>
    <scope>NUCLEOTIDE SEQUENCE [LARGE SCALE GENOMIC DNA]</scope>
    <source>
        <strain evidence="2 3">LX15W</strain>
    </source>
</reference>
<keyword evidence="1" id="KW-0732">Signal</keyword>
<gene>
    <name evidence="2" type="ORF">H8K55_03575</name>
</gene>
<dbReference type="EMBL" id="JACOGA010000003">
    <property type="protein sequence ID" value="MBC3872656.1"/>
    <property type="molecule type" value="Genomic_DNA"/>
</dbReference>
<name>A0ABR6Y7S5_9BURK</name>
<keyword evidence="3" id="KW-1185">Reference proteome</keyword>
<organism evidence="2 3">
    <name type="scientific">Undibacterium flavidum</name>
    <dbReference type="NCBI Taxonomy" id="2762297"/>
    <lineage>
        <taxon>Bacteria</taxon>
        <taxon>Pseudomonadati</taxon>
        <taxon>Pseudomonadota</taxon>
        <taxon>Betaproteobacteria</taxon>
        <taxon>Burkholderiales</taxon>
        <taxon>Oxalobacteraceae</taxon>
        <taxon>Undibacterium</taxon>
    </lineage>
</organism>
<comment type="caution">
    <text evidence="2">The sequence shown here is derived from an EMBL/GenBank/DDBJ whole genome shotgun (WGS) entry which is preliminary data.</text>
</comment>